<dbReference type="Proteomes" id="UP000836402">
    <property type="component" value="Unassembled WGS sequence"/>
</dbReference>
<dbReference type="EMBL" id="LWDD02000232">
    <property type="protein sequence ID" value="KAE8262494.1"/>
    <property type="molecule type" value="Genomic_DNA"/>
</dbReference>
<feature type="domain" description="Essential protein Yae1 N-terminal" evidence="9">
    <location>
        <begin position="83"/>
        <end position="120"/>
    </location>
</feature>
<comment type="similarity">
    <text evidence="3">Belongs to the YAE1 family.</text>
</comment>
<evidence type="ECO:0000256" key="4">
    <source>
        <dbReference type="ARBA" id="ARBA00017286"/>
    </source>
</evidence>
<name>A0A177VFP8_9BASI</name>
<comment type="caution">
    <text evidence="11">The sequence shown here is derived from an EMBL/GenBank/DDBJ whole genome shotgun (WGS) entry which is preliminary data.</text>
</comment>
<evidence type="ECO:0000313" key="12">
    <source>
        <dbReference type="Proteomes" id="UP000077671"/>
    </source>
</evidence>
<dbReference type="GO" id="GO:0005737">
    <property type="term" value="C:cytoplasm"/>
    <property type="evidence" value="ECO:0007669"/>
    <property type="project" value="UniProtKB-SubCell"/>
</dbReference>
<dbReference type="EMBL" id="CAJHJG010003968">
    <property type="protein sequence ID" value="CAD6937140.1"/>
    <property type="molecule type" value="Genomic_DNA"/>
</dbReference>
<dbReference type="Proteomes" id="UP000077671">
    <property type="component" value="Unassembled WGS sequence"/>
</dbReference>
<dbReference type="InterPro" id="IPR019191">
    <property type="entry name" value="Essential_protein_Yae1_N"/>
</dbReference>
<gene>
    <name evidence="11" type="ORF">A4X03_0g2405</name>
    <name evidence="10" type="ORF">JKIAZH3_G6322</name>
</gene>
<dbReference type="PANTHER" id="PTHR18829">
    <property type="entry name" value="PROTEIN YAE1 HOMOLOG"/>
    <property type="match status" value="1"/>
</dbReference>
<reference evidence="11" key="2">
    <citation type="journal article" date="2019" name="IMA Fungus">
        <title>Genome sequencing and comparison of five Tilletia species to identify candidate genes for the detection of regulated species infecting wheat.</title>
        <authorList>
            <person name="Nguyen H.D.T."/>
            <person name="Sultana T."/>
            <person name="Kesanakurti P."/>
            <person name="Hambleton S."/>
        </authorList>
    </citation>
    <scope>NUCLEOTIDE SEQUENCE</scope>
    <source>
        <strain evidence="11">DAOMC 238032</strain>
    </source>
</reference>
<dbReference type="InterPro" id="IPR038881">
    <property type="entry name" value="Yae1-like"/>
</dbReference>
<feature type="region of interest" description="Disordered" evidence="8">
    <location>
        <begin position="1"/>
        <end position="65"/>
    </location>
</feature>
<feature type="region of interest" description="Disordered" evidence="8">
    <location>
        <begin position="137"/>
        <end position="273"/>
    </location>
</feature>
<dbReference type="Pfam" id="PF09811">
    <property type="entry name" value="Yae1_N"/>
    <property type="match status" value="1"/>
</dbReference>
<evidence type="ECO:0000256" key="7">
    <source>
        <dbReference type="ARBA" id="ARBA00023242"/>
    </source>
</evidence>
<dbReference type="GO" id="GO:0005634">
    <property type="term" value="C:nucleus"/>
    <property type="evidence" value="ECO:0007669"/>
    <property type="project" value="UniProtKB-SubCell"/>
</dbReference>
<evidence type="ECO:0000313" key="13">
    <source>
        <dbReference type="Proteomes" id="UP000836402"/>
    </source>
</evidence>
<evidence type="ECO:0000259" key="9">
    <source>
        <dbReference type="Pfam" id="PF09811"/>
    </source>
</evidence>
<protein>
    <recommendedName>
        <fullName evidence="5">Protein YAE1</fullName>
    </recommendedName>
    <alternativeName>
        <fullName evidence="4">Protein yae1</fullName>
    </alternativeName>
</protein>
<dbReference type="PANTHER" id="PTHR18829:SF0">
    <property type="entry name" value="PROTEIN YAE1 HOMOLOG"/>
    <property type="match status" value="1"/>
</dbReference>
<keyword evidence="6" id="KW-0963">Cytoplasm</keyword>
<evidence type="ECO:0000313" key="11">
    <source>
        <dbReference type="EMBL" id="KAE8262494.1"/>
    </source>
</evidence>
<evidence type="ECO:0000256" key="2">
    <source>
        <dbReference type="ARBA" id="ARBA00004496"/>
    </source>
</evidence>
<accession>A0A177VFP8</accession>
<organism evidence="11 12">
    <name type="scientific">Tilletia caries</name>
    <name type="common">wheat bunt fungus</name>
    <dbReference type="NCBI Taxonomy" id="13290"/>
    <lineage>
        <taxon>Eukaryota</taxon>
        <taxon>Fungi</taxon>
        <taxon>Dikarya</taxon>
        <taxon>Basidiomycota</taxon>
        <taxon>Ustilaginomycotina</taxon>
        <taxon>Exobasidiomycetes</taxon>
        <taxon>Tilletiales</taxon>
        <taxon>Tilletiaceae</taxon>
        <taxon>Tilletia</taxon>
    </lineage>
</organism>
<evidence type="ECO:0000256" key="5">
    <source>
        <dbReference type="ARBA" id="ARBA00018400"/>
    </source>
</evidence>
<comment type="subcellular location">
    <subcellularLocation>
        <location evidence="2">Cytoplasm</location>
    </subcellularLocation>
    <subcellularLocation>
        <location evidence="1">Nucleus</location>
    </subcellularLocation>
</comment>
<dbReference type="AlphaFoldDB" id="A0A177VFP8"/>
<keyword evidence="7" id="KW-0539">Nucleus</keyword>
<reference evidence="10" key="3">
    <citation type="submission" date="2020-10" db="EMBL/GenBank/DDBJ databases">
        <authorList>
            <person name="Sedaghatjoo S."/>
        </authorList>
    </citation>
    <scope>NUCLEOTIDE SEQUENCE</scope>
    <source>
        <strain evidence="10">AZH3</strain>
    </source>
</reference>
<feature type="compositionally biased region" description="Acidic residues" evidence="8">
    <location>
        <begin position="156"/>
        <end position="171"/>
    </location>
</feature>
<evidence type="ECO:0000256" key="6">
    <source>
        <dbReference type="ARBA" id="ARBA00022490"/>
    </source>
</evidence>
<reference evidence="11" key="1">
    <citation type="submission" date="2016-04" db="EMBL/GenBank/DDBJ databases">
        <authorList>
            <person name="Nguyen H.D."/>
            <person name="Kesanakurti P."/>
            <person name="Cullis J."/>
            <person name="Levesque C.A."/>
            <person name="Hambleton S."/>
        </authorList>
    </citation>
    <scope>NUCLEOTIDE SEQUENCE</scope>
    <source>
        <strain evidence="11">DAOMC 238032</strain>
    </source>
</reference>
<evidence type="ECO:0000256" key="1">
    <source>
        <dbReference type="ARBA" id="ARBA00004123"/>
    </source>
</evidence>
<sequence>MSNGFRSGMSRSHSDSASVASFRSSPSGGGGGSGSLSDSDIFADRDPPMSMPVPPVSMSARSRPLTMGERDLNKMEAQMEDAGYREGITAGKLSTFQSGFDEGFSTVGAPLGRVVGRLRGEATSLCVYVSRLAADLQPQPAGPSAREGSSGHGAVNDDDDGEEEEEEEGSNEDGPQQHIELQYEDGDVLPGRQGRAVNGHGGQHSSTEALHPIFAKEDVPPGPGRARVRLKSRGATITSSTRPSGNQGGSGSGSGRRGVGGAVPSSRMLANNPTTAHLKPADILTLLREAQALLKDTQELSLEKLAPPDEEALAHEHEHAMMAAAGAADGDARAGSGSSVHWTRESEGERARREAILPGLYARLHAVKTVLGLV</sequence>
<evidence type="ECO:0000313" key="10">
    <source>
        <dbReference type="EMBL" id="CAD6937140.1"/>
    </source>
</evidence>
<feature type="compositionally biased region" description="Low complexity" evidence="8">
    <location>
        <begin position="15"/>
        <end position="26"/>
    </location>
</feature>
<evidence type="ECO:0000256" key="3">
    <source>
        <dbReference type="ARBA" id="ARBA00007096"/>
    </source>
</evidence>
<proteinExistence type="inferred from homology"/>
<keyword evidence="13" id="KW-1185">Reference proteome</keyword>
<evidence type="ECO:0000256" key="8">
    <source>
        <dbReference type="SAM" id="MobiDB-lite"/>
    </source>
</evidence>
<feature type="compositionally biased region" description="Gly residues" evidence="8">
    <location>
        <begin position="246"/>
        <end position="261"/>
    </location>
</feature>